<sequence>MKAKHSGQLIIASAALFLSLLIIASYSLISNTATPTYLLSLENSAFHNHQVQRTLSDKLSSFTQNISHIAEEWCKAHYQVEARKREVILPYKKPLTYSGSIKSDWTASFSTGLIMPRGEKTFEEKSPKILSLKIYGLLAPSITIHSSNFFQIFYQDAKYMRLIAYKGQPKILKISLTVAAFEASIKIIELRLYDNGTYKLIGYDVLKASSFDDIMTKHRVISFNKSHASKTLLIVAVREIASHGGWFSINIRDQPMPTSQKIAELDIKRDITIITDGVVNIKPSSSIIDYYLIQLKRSKITVSYGGGKITLPPGEYPLIYNSFTGQLLLHNLTVESDRMVKISSEDGIAGEGALIFKALVHRIKELNITSEISENHRKYLVYVSMKEGLANTSSKARIAFGNASQTISLEIQVLESEEKTMTLAIKIDKDFNPPIKRYMKTTVYCYAPGKWAKIPYVSGKGILKVKVPLINGGTPLMFEVEGVKLWAVIGQ</sequence>
<dbReference type="AlphaFoldDB" id="A0A497EYM4"/>
<proteinExistence type="predicted"/>
<dbReference type="Proteomes" id="UP000272051">
    <property type="component" value="Unassembled WGS sequence"/>
</dbReference>
<reference evidence="3 4" key="1">
    <citation type="submission" date="2018-06" db="EMBL/GenBank/DDBJ databases">
        <title>Extensive metabolic versatility and redundancy in microbially diverse, dynamic hydrothermal sediments.</title>
        <authorList>
            <person name="Dombrowski N."/>
            <person name="Teske A."/>
            <person name="Baker B.J."/>
        </authorList>
    </citation>
    <scope>NUCLEOTIDE SEQUENCE [LARGE SCALE GENOMIC DNA]</scope>
    <source>
        <strain evidence="2">B34_G17</strain>
        <strain evidence="1">B66_G16</strain>
    </source>
</reference>
<evidence type="ECO:0000313" key="1">
    <source>
        <dbReference type="EMBL" id="RLE48647.1"/>
    </source>
</evidence>
<dbReference type="EMBL" id="QMQV01000064">
    <property type="protein sequence ID" value="RLE48647.1"/>
    <property type="molecule type" value="Genomic_DNA"/>
</dbReference>
<comment type="caution">
    <text evidence="2">The sequence shown here is derived from an EMBL/GenBank/DDBJ whole genome shotgun (WGS) entry which is preliminary data.</text>
</comment>
<gene>
    <name evidence="1" type="ORF">DRJ31_06775</name>
    <name evidence="2" type="ORF">DRJ33_04515</name>
</gene>
<protein>
    <submittedName>
        <fullName evidence="2">Uncharacterized protein</fullName>
    </submittedName>
</protein>
<dbReference type="Proteomes" id="UP000278475">
    <property type="component" value="Unassembled WGS sequence"/>
</dbReference>
<evidence type="ECO:0000313" key="2">
    <source>
        <dbReference type="EMBL" id="RLE52121.1"/>
    </source>
</evidence>
<name>A0A497EYM4_9CREN</name>
<organism evidence="2 3">
    <name type="scientific">Thermoproteota archaeon</name>
    <dbReference type="NCBI Taxonomy" id="2056631"/>
    <lineage>
        <taxon>Archaea</taxon>
        <taxon>Thermoproteota</taxon>
    </lineage>
</organism>
<accession>A0A497EYM4</accession>
<evidence type="ECO:0000313" key="3">
    <source>
        <dbReference type="Proteomes" id="UP000272051"/>
    </source>
</evidence>
<evidence type="ECO:0000313" key="4">
    <source>
        <dbReference type="Proteomes" id="UP000278475"/>
    </source>
</evidence>
<dbReference type="EMBL" id="QMQX01000067">
    <property type="protein sequence ID" value="RLE52121.1"/>
    <property type="molecule type" value="Genomic_DNA"/>
</dbReference>